<evidence type="ECO:0000313" key="1">
    <source>
        <dbReference type="EnsemblMetazoa" id="PPA38063.1"/>
    </source>
</evidence>
<evidence type="ECO:0000313" key="2">
    <source>
        <dbReference type="Proteomes" id="UP000005239"/>
    </source>
</evidence>
<accession>A0A8R1USZ5</accession>
<keyword evidence="2" id="KW-1185">Reference proteome</keyword>
<dbReference type="Proteomes" id="UP000005239">
    <property type="component" value="Unassembled WGS sequence"/>
</dbReference>
<sequence>TQHLARIVRKVLRKSTQINYDEFLAFIAKVNPSHVDFSSQHYELATDSVEFLIHLADMMKSIFIFHECDSISHPSFNPIIISILSRKCEKLIIRDSCRHAFVSPSEAEQLLQCLHHSEKKFSLTLLRTHSELVNGQNGLYNVTSLTTCIDRAHGF</sequence>
<reference evidence="2" key="1">
    <citation type="journal article" date="2008" name="Nat. Genet.">
        <title>The Pristionchus pacificus genome provides a unique perspective on nematode lifestyle and parasitism.</title>
        <authorList>
            <person name="Dieterich C."/>
            <person name="Clifton S.W."/>
            <person name="Schuster L.N."/>
            <person name="Chinwalla A."/>
            <person name="Delehaunty K."/>
            <person name="Dinkelacker I."/>
            <person name="Fulton L."/>
            <person name="Fulton R."/>
            <person name="Godfrey J."/>
            <person name="Minx P."/>
            <person name="Mitreva M."/>
            <person name="Roeseler W."/>
            <person name="Tian H."/>
            <person name="Witte H."/>
            <person name="Yang S.P."/>
            <person name="Wilson R.K."/>
            <person name="Sommer R.J."/>
        </authorList>
    </citation>
    <scope>NUCLEOTIDE SEQUENCE [LARGE SCALE GENOMIC DNA]</scope>
    <source>
        <strain evidence="2">PS312</strain>
    </source>
</reference>
<organism evidence="1 2">
    <name type="scientific">Pristionchus pacificus</name>
    <name type="common">Parasitic nematode worm</name>
    <dbReference type="NCBI Taxonomy" id="54126"/>
    <lineage>
        <taxon>Eukaryota</taxon>
        <taxon>Metazoa</taxon>
        <taxon>Ecdysozoa</taxon>
        <taxon>Nematoda</taxon>
        <taxon>Chromadorea</taxon>
        <taxon>Rhabditida</taxon>
        <taxon>Rhabditina</taxon>
        <taxon>Diplogasteromorpha</taxon>
        <taxon>Diplogasteroidea</taxon>
        <taxon>Neodiplogasteridae</taxon>
        <taxon>Pristionchus</taxon>
    </lineage>
</organism>
<dbReference type="EnsemblMetazoa" id="PPA38063.1">
    <property type="protein sequence ID" value="PPA38063.1"/>
    <property type="gene ID" value="WBGene00276432"/>
</dbReference>
<protein>
    <submittedName>
        <fullName evidence="1">Uncharacterized protein</fullName>
    </submittedName>
</protein>
<reference evidence="1" key="2">
    <citation type="submission" date="2022-06" db="UniProtKB">
        <authorList>
            <consortium name="EnsemblMetazoa"/>
        </authorList>
    </citation>
    <scope>IDENTIFICATION</scope>
    <source>
        <strain evidence="1">PS312</strain>
    </source>
</reference>
<name>A0A2A6CI73_PRIPA</name>
<accession>A0A2A6CI73</accession>
<proteinExistence type="predicted"/>
<gene>
    <name evidence="1" type="primary">WBGene00276432</name>
</gene>
<dbReference type="AlphaFoldDB" id="A0A2A6CI73"/>